<proteinExistence type="predicted"/>
<evidence type="ECO:0000313" key="2">
    <source>
        <dbReference type="EMBL" id="MCT7969507.1"/>
    </source>
</evidence>
<protein>
    <submittedName>
        <fullName evidence="2">GAF domain-containing protein</fullName>
    </submittedName>
</protein>
<reference evidence="2 3" key="1">
    <citation type="journal article" date="2022" name="Front. Microbiol.">
        <title>High genomic differentiation and limited gene flow indicate recent cryptic speciation within the genus Laspinema (cyanobacteria).</title>
        <authorList>
            <person name="Stanojkovic A."/>
            <person name="Skoupy S."/>
            <person name="Skaloud P."/>
            <person name="Dvorak P."/>
        </authorList>
    </citation>
    <scope>NUCLEOTIDE SEQUENCE [LARGE SCALE GENOMIC DNA]</scope>
    <source>
        <strain evidence="2 3">D2a</strain>
    </source>
</reference>
<dbReference type="Pfam" id="PF01590">
    <property type="entry name" value="GAF"/>
    <property type="match status" value="1"/>
</dbReference>
<dbReference type="PROSITE" id="PS50046">
    <property type="entry name" value="PHYTOCHROME_2"/>
    <property type="match status" value="1"/>
</dbReference>
<accession>A0ABT2MXN0</accession>
<dbReference type="SMART" id="SM00065">
    <property type="entry name" value="GAF"/>
    <property type="match status" value="1"/>
</dbReference>
<dbReference type="InterPro" id="IPR016132">
    <property type="entry name" value="Phyto_chromo_attachment"/>
</dbReference>
<organism evidence="2 3">
    <name type="scientific">Laspinema palackyanum D2a</name>
    <dbReference type="NCBI Taxonomy" id="2953684"/>
    <lineage>
        <taxon>Bacteria</taxon>
        <taxon>Bacillati</taxon>
        <taxon>Cyanobacteriota</taxon>
        <taxon>Cyanophyceae</taxon>
        <taxon>Oscillatoriophycideae</taxon>
        <taxon>Oscillatoriales</taxon>
        <taxon>Laspinemataceae</taxon>
        <taxon>Laspinema</taxon>
        <taxon>Laspinema palackyanum</taxon>
    </lineage>
</organism>
<evidence type="ECO:0000313" key="3">
    <source>
        <dbReference type="Proteomes" id="UP001525890"/>
    </source>
</evidence>
<dbReference type="RefSeq" id="WP_368008965.1">
    <property type="nucleotide sequence ID" value="NZ_JAMXFF010000052.1"/>
</dbReference>
<dbReference type="InterPro" id="IPR003018">
    <property type="entry name" value="GAF"/>
</dbReference>
<feature type="domain" description="Phytochrome chromophore attachment site" evidence="1">
    <location>
        <begin position="18"/>
        <end position="146"/>
    </location>
</feature>
<dbReference type="SUPFAM" id="SSF55781">
    <property type="entry name" value="GAF domain-like"/>
    <property type="match status" value="1"/>
</dbReference>
<dbReference type="Gene3D" id="3.30.450.40">
    <property type="match status" value="1"/>
</dbReference>
<dbReference type="InterPro" id="IPR029016">
    <property type="entry name" value="GAF-like_dom_sf"/>
</dbReference>
<keyword evidence="3" id="KW-1185">Reference proteome</keyword>
<sequence length="164" mass="18426">MTDSSLRKVADRLAKTLTQDLLIQQTTSELREALNVNRILLYYFYSPWKGQVTFEAVSAPQFSVIGQSGPDQCFGDEYAALYLQGRVRAISNIETEPINECHREFLKTLQVQANLVVPILSPIGLWGLLVAHHCEDTRLWSLDDIKRMKNAADTLGTAATIRDS</sequence>
<evidence type="ECO:0000259" key="1">
    <source>
        <dbReference type="PROSITE" id="PS50046"/>
    </source>
</evidence>
<gene>
    <name evidence="2" type="ORF">NG799_24645</name>
</gene>
<dbReference type="Proteomes" id="UP001525890">
    <property type="component" value="Unassembled WGS sequence"/>
</dbReference>
<comment type="caution">
    <text evidence="2">The sequence shown here is derived from an EMBL/GenBank/DDBJ whole genome shotgun (WGS) entry which is preliminary data.</text>
</comment>
<dbReference type="EMBL" id="JAMXFF010000052">
    <property type="protein sequence ID" value="MCT7969507.1"/>
    <property type="molecule type" value="Genomic_DNA"/>
</dbReference>
<name>A0ABT2MXN0_9CYAN</name>